<comment type="caution">
    <text evidence="3">The sequence shown here is derived from an EMBL/GenBank/DDBJ whole genome shotgun (WGS) entry which is preliminary data.</text>
</comment>
<evidence type="ECO:0000313" key="4">
    <source>
        <dbReference type="Proteomes" id="UP000307173"/>
    </source>
</evidence>
<keyword evidence="4" id="KW-1185">Reference proteome</keyword>
<sequence>MELTPVSGEQFNVKTYTFNDYKKDDVIDNGSVYRDELIAQYQKQLDNIFNRDVDFHKDFYAVKQLVKLQGRQVYSDSDTFFEKLELKIKAMLKDKYKRLREEKPGERYPIVVFFETVKAEIKPYEDVFYLKYHGMTTIKRMRFSQRLSNLDEVDRYPVLNSFGYAATEIFLVFCYCFGTYMRFASDRIDGFDDYCSLIEKTYTKFQELMVTAVESRSGSRSLDTFVNSLKDLYLIGSEVGKIDKYVDIVEFFQECYKRVCRKIVENLCQVVNDEDTLFFKALKERMSRCEEINEKLKNEGFPLIEVERIVVFAATKKKRINQTLRNIILDCYSKQDIKPLLEVTELCASDDISPDWSDASERAFTKILKNVNIPNEDKLKEMVKYFDSVNEVLKKLQIFEQITDMSLRDQTYAFESLWKNNFRRDILNHLAFYADYKLKNMIKLRDRNKFEEELEKVSRVSKFLLELLERNNKIKFRRKYLTLYIQRMVNSLFEDDFTIYTNVCDCEYKMMRCLDIVYAKQAIGEVNFVNIHEEMVKAHEIYERTKLQVPAKVIGMKHVEDIGSVNEEGDSEGKLENEIISVMKEYKRVLKKELKELRVISSDTKVKLELSFRYSKFDLDYEGVIVRCNLYQCLILRMFNEFNDGVEIDIEEFVKNLGFSRKSIERELAFLSSAKTPVLVCGSKGWKINEDYFKGNDVGKIIVIK</sequence>
<dbReference type="InterPro" id="IPR036317">
    <property type="entry name" value="Cullin_homology_sf"/>
</dbReference>
<evidence type="ECO:0000256" key="1">
    <source>
        <dbReference type="PROSITE-ProRule" id="PRU00330"/>
    </source>
</evidence>
<comment type="similarity">
    <text evidence="1">Belongs to the cullin family.</text>
</comment>
<accession>A0A4T0X4G1</accession>
<dbReference type="Proteomes" id="UP000307173">
    <property type="component" value="Unassembled WGS sequence"/>
</dbReference>
<organism evidence="3 4">
    <name type="scientific">Pichia inconspicua</name>
    <dbReference type="NCBI Taxonomy" id="52247"/>
    <lineage>
        <taxon>Eukaryota</taxon>
        <taxon>Fungi</taxon>
        <taxon>Dikarya</taxon>
        <taxon>Ascomycota</taxon>
        <taxon>Saccharomycotina</taxon>
        <taxon>Pichiomycetes</taxon>
        <taxon>Pichiales</taxon>
        <taxon>Pichiaceae</taxon>
        <taxon>Pichia</taxon>
    </lineage>
</organism>
<dbReference type="AlphaFoldDB" id="A0A4T0X4G1"/>
<gene>
    <name evidence="3" type="ORF">CANINC_001169</name>
</gene>
<reference evidence="3 4" key="1">
    <citation type="journal article" date="2019" name="Front. Genet.">
        <title>Whole-Genome Sequencing of the Opportunistic Yeast Pathogen Candida inconspicua Uncovers Its Hybrid Origin.</title>
        <authorList>
            <person name="Mixao V."/>
            <person name="Hansen A.P."/>
            <person name="Saus E."/>
            <person name="Boekhout T."/>
            <person name="Lass-Florl C."/>
            <person name="Gabaldon T."/>
        </authorList>
    </citation>
    <scope>NUCLEOTIDE SEQUENCE [LARGE SCALE GENOMIC DNA]</scope>
    <source>
        <strain evidence="3 4">CBS 180</strain>
    </source>
</reference>
<protein>
    <recommendedName>
        <fullName evidence="2">Cullin family profile domain-containing protein</fullName>
    </recommendedName>
</protein>
<dbReference type="Gene3D" id="3.30.230.130">
    <property type="entry name" value="Cullin, Chain C, Domain 2"/>
    <property type="match status" value="1"/>
</dbReference>
<dbReference type="SUPFAM" id="SSF75632">
    <property type="entry name" value="Cullin homology domain"/>
    <property type="match status" value="1"/>
</dbReference>
<dbReference type="EMBL" id="SELW01000166">
    <property type="protein sequence ID" value="TID30289.1"/>
    <property type="molecule type" value="Genomic_DNA"/>
</dbReference>
<evidence type="ECO:0000259" key="2">
    <source>
        <dbReference type="PROSITE" id="PS50069"/>
    </source>
</evidence>
<name>A0A4T0X4G1_9ASCO</name>
<dbReference type="PROSITE" id="PS50069">
    <property type="entry name" value="CULLIN_2"/>
    <property type="match status" value="1"/>
</dbReference>
<dbReference type="OrthoDB" id="3991453at2759"/>
<feature type="domain" description="Cullin family profile" evidence="2">
    <location>
        <begin position="425"/>
        <end position="672"/>
    </location>
</feature>
<proteinExistence type="inferred from homology"/>
<dbReference type="InterPro" id="IPR016158">
    <property type="entry name" value="Cullin_homology"/>
</dbReference>
<evidence type="ECO:0000313" key="3">
    <source>
        <dbReference type="EMBL" id="TID30289.1"/>
    </source>
</evidence>